<dbReference type="PANTHER" id="PTHR37833">
    <property type="entry name" value="LIPOPROTEIN-RELATED"/>
    <property type="match status" value="1"/>
</dbReference>
<dbReference type="AlphaFoldDB" id="A0A2Z3GUC3"/>
<protein>
    <submittedName>
        <fullName evidence="3">DUF1573 domain-containing protein</fullName>
    </submittedName>
</protein>
<name>A0A2Z3GUC3_9BACT</name>
<proteinExistence type="predicted"/>
<gene>
    <name evidence="3" type="ORF">C1280_07440</name>
</gene>
<dbReference type="OrthoDB" id="273711at2"/>
<organism evidence="3 4">
    <name type="scientific">Gemmata obscuriglobus</name>
    <dbReference type="NCBI Taxonomy" id="114"/>
    <lineage>
        <taxon>Bacteria</taxon>
        <taxon>Pseudomonadati</taxon>
        <taxon>Planctomycetota</taxon>
        <taxon>Planctomycetia</taxon>
        <taxon>Gemmatales</taxon>
        <taxon>Gemmataceae</taxon>
        <taxon>Gemmata</taxon>
    </lineage>
</organism>
<reference evidence="3 4" key="1">
    <citation type="submission" date="2018-01" db="EMBL/GenBank/DDBJ databases">
        <title>G. obscuriglobus.</title>
        <authorList>
            <person name="Franke J."/>
            <person name="Blomberg W."/>
            <person name="Selmecki A."/>
        </authorList>
    </citation>
    <scope>NUCLEOTIDE SEQUENCE [LARGE SCALE GENOMIC DNA]</scope>
    <source>
        <strain evidence="3 4">DSM 5831</strain>
    </source>
</reference>
<feature type="chain" id="PRO_5016335868" evidence="2">
    <location>
        <begin position="23"/>
        <end position="372"/>
    </location>
</feature>
<dbReference type="Pfam" id="PF07610">
    <property type="entry name" value="DUF1573"/>
    <property type="match status" value="1"/>
</dbReference>
<keyword evidence="4" id="KW-1185">Reference proteome</keyword>
<dbReference type="KEGG" id="gog:C1280_07440"/>
<feature type="region of interest" description="Disordered" evidence="1">
    <location>
        <begin position="343"/>
        <end position="372"/>
    </location>
</feature>
<dbReference type="InterPro" id="IPR013783">
    <property type="entry name" value="Ig-like_fold"/>
</dbReference>
<evidence type="ECO:0000313" key="3">
    <source>
        <dbReference type="EMBL" id="AWM36868.1"/>
    </source>
</evidence>
<dbReference type="InterPro" id="IPR011467">
    <property type="entry name" value="DUF1573"/>
</dbReference>
<evidence type="ECO:0000256" key="1">
    <source>
        <dbReference type="SAM" id="MobiDB-lite"/>
    </source>
</evidence>
<dbReference type="PANTHER" id="PTHR37833:SF1">
    <property type="entry name" value="SIGNAL PEPTIDE PROTEIN"/>
    <property type="match status" value="1"/>
</dbReference>
<dbReference type="Gene3D" id="2.60.40.10">
    <property type="entry name" value="Immunoglobulins"/>
    <property type="match status" value="2"/>
</dbReference>
<evidence type="ECO:0000256" key="2">
    <source>
        <dbReference type="SAM" id="SignalP"/>
    </source>
</evidence>
<sequence>MRRALRYAAVAASGLTLTVATAAPPAPTTAAPVEQPAAQSAVPWANKFFLPNAATDRDQAAPAVITHNFGEVPHGTLCVHKFTITNIYNVPMRVTDVRKGCTCLDYIPMTKTLEPNETAEFTVTMNTGKFVGSNSQNFYVTFGPKFVSTAVLRVSATSRTDVSVSPGAVSFGTVPKGTRLSQSVQVKYAGRARDWKITEAVAGNHPFDVRVTETSRGGPLRGGAEFQVDVTLSANAPAGPLSEQITLRTNDTSNPLIQLAVTGTVIAPLELNPGKVRFEVKPGESATQRVLVRAAKPFKVAAVDGAGDGITVELPATPAALPVQVIVVKFEPKKPGTVARQLRISTDQPGESSALLSVEATGTSPEKEEGSK</sequence>
<dbReference type="RefSeq" id="WP_010035804.1">
    <property type="nucleotide sequence ID" value="NZ_CP025958.1"/>
</dbReference>
<keyword evidence="2" id="KW-0732">Signal</keyword>
<evidence type="ECO:0000313" key="4">
    <source>
        <dbReference type="Proteomes" id="UP000245802"/>
    </source>
</evidence>
<feature type="signal peptide" evidence="2">
    <location>
        <begin position="1"/>
        <end position="22"/>
    </location>
</feature>
<dbReference type="EMBL" id="CP025958">
    <property type="protein sequence ID" value="AWM36868.1"/>
    <property type="molecule type" value="Genomic_DNA"/>
</dbReference>
<accession>A0A2Z3GUC3</accession>
<feature type="compositionally biased region" description="Polar residues" evidence="1">
    <location>
        <begin position="343"/>
        <end position="364"/>
    </location>
</feature>
<dbReference type="Proteomes" id="UP000245802">
    <property type="component" value="Chromosome"/>
</dbReference>